<gene>
    <name evidence="8" type="ORF">N7456_006350</name>
</gene>
<feature type="domain" description="Rhodopsin" evidence="7">
    <location>
        <begin position="29"/>
        <end position="282"/>
    </location>
</feature>
<dbReference type="AlphaFoldDB" id="A0A9W9FHG7"/>
<reference evidence="8" key="1">
    <citation type="submission" date="2022-11" db="EMBL/GenBank/DDBJ databases">
        <authorList>
            <person name="Petersen C."/>
        </authorList>
    </citation>
    <scope>NUCLEOTIDE SEQUENCE</scope>
    <source>
        <strain evidence="8">IBT 30069</strain>
    </source>
</reference>
<comment type="caution">
    <text evidence="8">The sequence shown here is derived from an EMBL/GenBank/DDBJ whole genome shotgun (WGS) entry which is preliminary data.</text>
</comment>
<feature type="transmembrane region" description="Helical" evidence="6">
    <location>
        <begin position="47"/>
        <end position="70"/>
    </location>
</feature>
<dbReference type="PANTHER" id="PTHR33048:SF151">
    <property type="entry name" value="INTEGRAL MEMBRANE PROTEIN"/>
    <property type="match status" value="1"/>
</dbReference>
<keyword evidence="3 6" id="KW-1133">Transmembrane helix</keyword>
<keyword evidence="2 6" id="KW-0812">Transmembrane</keyword>
<evidence type="ECO:0000256" key="3">
    <source>
        <dbReference type="ARBA" id="ARBA00022989"/>
    </source>
</evidence>
<evidence type="ECO:0000256" key="5">
    <source>
        <dbReference type="ARBA" id="ARBA00038359"/>
    </source>
</evidence>
<name>A0A9W9FHG7_9EURO</name>
<keyword evidence="4 6" id="KW-0472">Membrane</keyword>
<evidence type="ECO:0000256" key="4">
    <source>
        <dbReference type="ARBA" id="ARBA00023136"/>
    </source>
</evidence>
<dbReference type="OrthoDB" id="10017208at2759"/>
<dbReference type="GO" id="GO:0016020">
    <property type="term" value="C:membrane"/>
    <property type="evidence" value="ECO:0007669"/>
    <property type="project" value="UniProtKB-SubCell"/>
</dbReference>
<feature type="transmembrane region" description="Helical" evidence="6">
    <location>
        <begin position="12"/>
        <end position="32"/>
    </location>
</feature>
<comment type="similarity">
    <text evidence="5">Belongs to the SAT4 family.</text>
</comment>
<evidence type="ECO:0000256" key="1">
    <source>
        <dbReference type="ARBA" id="ARBA00004141"/>
    </source>
</evidence>
<feature type="transmembrane region" description="Helical" evidence="6">
    <location>
        <begin position="109"/>
        <end position="129"/>
    </location>
</feature>
<dbReference type="PANTHER" id="PTHR33048">
    <property type="entry name" value="PTH11-LIKE INTEGRAL MEMBRANE PROTEIN (AFU_ORTHOLOGUE AFUA_5G11245)"/>
    <property type="match status" value="1"/>
</dbReference>
<feature type="transmembrane region" description="Helical" evidence="6">
    <location>
        <begin position="141"/>
        <end position="163"/>
    </location>
</feature>
<keyword evidence="9" id="KW-1185">Reference proteome</keyword>
<proteinExistence type="inferred from homology"/>
<dbReference type="EMBL" id="JAPQKH010000004">
    <property type="protein sequence ID" value="KAJ5100298.1"/>
    <property type="molecule type" value="Genomic_DNA"/>
</dbReference>
<accession>A0A9W9FHG7</accession>
<dbReference type="InterPro" id="IPR049326">
    <property type="entry name" value="Rhodopsin_dom_fungi"/>
</dbReference>
<organism evidence="8 9">
    <name type="scientific">Penicillium angulare</name>
    <dbReference type="NCBI Taxonomy" id="116970"/>
    <lineage>
        <taxon>Eukaryota</taxon>
        <taxon>Fungi</taxon>
        <taxon>Dikarya</taxon>
        <taxon>Ascomycota</taxon>
        <taxon>Pezizomycotina</taxon>
        <taxon>Eurotiomycetes</taxon>
        <taxon>Eurotiomycetidae</taxon>
        <taxon>Eurotiales</taxon>
        <taxon>Aspergillaceae</taxon>
        <taxon>Penicillium</taxon>
    </lineage>
</organism>
<sequence length="362" mass="39709">MSGIHESRRGQDLAATITVTALAVVFIFLRFFSRGKKGAGLGLDDYAILVSLVFLVTGAGLNIALIYYGMGLHSSTLSAGSLLRIAKVSLPTGALANCFTNFYYIKLSIAYECFYPITVGLVKIAILLMYSRMFPTRGFRLATIILGTITASWAISMICVNIFQCSPVGKAWDTSISGTCIDLTASFIGNGVPNIVTDIAILLLPTQTVWRLQTTTVHRLSVIGIFLFGCFVVFTSIYRFTSLLEFQYGETAWTLSKACTWGMVECASGIIVACMPTLRPLTTMISPKFTRPESPQIIKTTELQAPENKKSSGMAFRPPDELINKPRVHLEVTQVEEESGDEVPLNTIMVRRSMTWQETNSG</sequence>
<reference evidence="8" key="2">
    <citation type="journal article" date="2023" name="IMA Fungus">
        <title>Comparative genomic study of the Penicillium genus elucidates a diverse pangenome and 15 lateral gene transfer events.</title>
        <authorList>
            <person name="Petersen C."/>
            <person name="Sorensen T."/>
            <person name="Nielsen M.R."/>
            <person name="Sondergaard T.E."/>
            <person name="Sorensen J.L."/>
            <person name="Fitzpatrick D.A."/>
            <person name="Frisvad J.C."/>
            <person name="Nielsen K.L."/>
        </authorList>
    </citation>
    <scope>NUCLEOTIDE SEQUENCE</scope>
    <source>
        <strain evidence="8">IBT 30069</strain>
    </source>
</reference>
<comment type="subcellular location">
    <subcellularLocation>
        <location evidence="1">Membrane</location>
        <topology evidence="1">Multi-pass membrane protein</topology>
    </subcellularLocation>
</comment>
<dbReference type="Pfam" id="PF20684">
    <property type="entry name" value="Fung_rhodopsin"/>
    <property type="match status" value="1"/>
</dbReference>
<dbReference type="Proteomes" id="UP001149165">
    <property type="component" value="Unassembled WGS sequence"/>
</dbReference>
<evidence type="ECO:0000256" key="2">
    <source>
        <dbReference type="ARBA" id="ARBA00022692"/>
    </source>
</evidence>
<evidence type="ECO:0000313" key="9">
    <source>
        <dbReference type="Proteomes" id="UP001149165"/>
    </source>
</evidence>
<evidence type="ECO:0000259" key="7">
    <source>
        <dbReference type="Pfam" id="PF20684"/>
    </source>
</evidence>
<dbReference type="InterPro" id="IPR052337">
    <property type="entry name" value="SAT4-like"/>
</dbReference>
<feature type="transmembrane region" description="Helical" evidence="6">
    <location>
        <begin position="216"/>
        <end position="240"/>
    </location>
</feature>
<evidence type="ECO:0000256" key="6">
    <source>
        <dbReference type="SAM" id="Phobius"/>
    </source>
</evidence>
<evidence type="ECO:0000313" key="8">
    <source>
        <dbReference type="EMBL" id="KAJ5100298.1"/>
    </source>
</evidence>
<protein>
    <recommendedName>
        <fullName evidence="7">Rhodopsin domain-containing protein</fullName>
    </recommendedName>
</protein>